<dbReference type="Proteomes" id="UP001491310">
    <property type="component" value="Unassembled WGS sequence"/>
</dbReference>
<evidence type="ECO:0000313" key="3">
    <source>
        <dbReference type="Proteomes" id="UP001491310"/>
    </source>
</evidence>
<feature type="transmembrane region" description="Helical" evidence="1">
    <location>
        <begin position="93"/>
        <end position="110"/>
    </location>
</feature>
<name>A0ABR2YRA3_9CHLO</name>
<comment type="caution">
    <text evidence="2">The sequence shown here is derived from an EMBL/GenBank/DDBJ whole genome shotgun (WGS) entry which is preliminary data.</text>
</comment>
<protein>
    <submittedName>
        <fullName evidence="2">Uncharacterized protein</fullName>
    </submittedName>
</protein>
<reference evidence="2 3" key="1">
    <citation type="journal article" date="2024" name="Nat. Commun.">
        <title>Phylogenomics reveals the evolutionary origins of lichenization in chlorophyte algae.</title>
        <authorList>
            <person name="Puginier C."/>
            <person name="Libourel C."/>
            <person name="Otte J."/>
            <person name="Skaloud P."/>
            <person name="Haon M."/>
            <person name="Grisel S."/>
            <person name="Petersen M."/>
            <person name="Berrin J.G."/>
            <person name="Delaux P.M."/>
            <person name="Dal Grande F."/>
            <person name="Keller J."/>
        </authorList>
    </citation>
    <scope>NUCLEOTIDE SEQUENCE [LARGE SCALE GENOMIC DNA]</scope>
    <source>
        <strain evidence="2 3">SAG 216-7</strain>
    </source>
</reference>
<organism evidence="2 3">
    <name type="scientific">Coccomyxa subellipsoidea</name>
    <dbReference type="NCBI Taxonomy" id="248742"/>
    <lineage>
        <taxon>Eukaryota</taxon>
        <taxon>Viridiplantae</taxon>
        <taxon>Chlorophyta</taxon>
        <taxon>core chlorophytes</taxon>
        <taxon>Trebouxiophyceae</taxon>
        <taxon>Trebouxiophyceae incertae sedis</taxon>
        <taxon>Coccomyxaceae</taxon>
        <taxon>Coccomyxa</taxon>
    </lineage>
</organism>
<sequence length="111" mass="12196">MIRRVNNIQNILLNRALEQTSAFGAWLDVAVDNISRAVLYAWTLPGPAAAFPIALEFLTFVSTHKGGGAAWKTGYFCEAPPWVKAVMRNGFKTIPGIFAIAGIMGTPMWLW</sequence>
<evidence type="ECO:0000256" key="1">
    <source>
        <dbReference type="SAM" id="Phobius"/>
    </source>
</evidence>
<keyword evidence="1" id="KW-1133">Transmembrane helix</keyword>
<keyword evidence="3" id="KW-1185">Reference proteome</keyword>
<dbReference type="EMBL" id="JALJOT010000006">
    <property type="protein sequence ID" value="KAK9909620.1"/>
    <property type="molecule type" value="Genomic_DNA"/>
</dbReference>
<keyword evidence="1" id="KW-0472">Membrane</keyword>
<keyword evidence="1" id="KW-0812">Transmembrane</keyword>
<proteinExistence type="predicted"/>
<accession>A0ABR2YRA3</accession>
<evidence type="ECO:0000313" key="2">
    <source>
        <dbReference type="EMBL" id="KAK9909620.1"/>
    </source>
</evidence>
<gene>
    <name evidence="2" type="ORF">WJX75_005194</name>
</gene>